<protein>
    <submittedName>
        <fullName evidence="2">Uncharacterized protein</fullName>
    </submittedName>
</protein>
<organism evidence="2 3">
    <name type="scientific">Streptomyces turgidiscabies (strain Car8)</name>
    <dbReference type="NCBI Taxonomy" id="698760"/>
    <lineage>
        <taxon>Bacteria</taxon>
        <taxon>Bacillati</taxon>
        <taxon>Actinomycetota</taxon>
        <taxon>Actinomycetes</taxon>
        <taxon>Kitasatosporales</taxon>
        <taxon>Streptomycetaceae</taxon>
        <taxon>Streptomyces</taxon>
    </lineage>
</organism>
<reference evidence="2 3" key="1">
    <citation type="journal article" date="2011" name="Plasmid">
        <title>Streptomyces turgidiscabies Car8 contains a modular pathogenicity island that shares virulence genes with other actinobacterial plant pathogens.</title>
        <authorList>
            <person name="Huguet-Tapia J.C."/>
            <person name="Badger J.H."/>
            <person name="Loria R."/>
            <person name="Pettis G.S."/>
        </authorList>
    </citation>
    <scope>NUCLEOTIDE SEQUENCE [LARGE SCALE GENOMIC DNA]</scope>
    <source>
        <strain evidence="2 3">Car8</strain>
    </source>
</reference>
<evidence type="ECO:0000256" key="1">
    <source>
        <dbReference type="SAM" id="MobiDB-lite"/>
    </source>
</evidence>
<dbReference type="EMBL" id="AEJB01000272">
    <property type="protein sequence ID" value="ELP67671.1"/>
    <property type="molecule type" value="Genomic_DNA"/>
</dbReference>
<gene>
    <name evidence="2" type="ORF">STRTUCAR8_08587</name>
</gene>
<feature type="compositionally biased region" description="Basic and acidic residues" evidence="1">
    <location>
        <begin position="42"/>
        <end position="67"/>
    </location>
</feature>
<keyword evidence="3" id="KW-1185">Reference proteome</keyword>
<evidence type="ECO:0000313" key="3">
    <source>
        <dbReference type="Proteomes" id="UP000010931"/>
    </source>
</evidence>
<dbReference type="RefSeq" id="WP_006377201.1">
    <property type="nucleotide sequence ID" value="NZ_AEJB01000272.1"/>
</dbReference>
<dbReference type="PATRIC" id="fig|698760.3.peg.3598"/>
<accession>L7F9F7</accession>
<dbReference type="AlphaFoldDB" id="L7F9F7"/>
<feature type="region of interest" description="Disordered" evidence="1">
    <location>
        <begin position="1"/>
        <end position="67"/>
    </location>
</feature>
<dbReference type="Proteomes" id="UP000010931">
    <property type="component" value="Unassembled WGS sequence"/>
</dbReference>
<evidence type="ECO:0000313" key="2">
    <source>
        <dbReference type="EMBL" id="ELP67671.1"/>
    </source>
</evidence>
<proteinExistence type="predicted"/>
<comment type="caution">
    <text evidence="2">The sequence shown here is derived from an EMBL/GenBank/DDBJ whole genome shotgun (WGS) entry which is preliminary data.</text>
</comment>
<name>L7F9F7_STRT8</name>
<sequence>MAWFRRTEQSTRTYPAAGASVTGDASRFRRAKTSGARQAGAEAERWEQRDRARDRTDGGWRITNWRD</sequence>